<proteinExistence type="predicted"/>
<dbReference type="AlphaFoldDB" id="A0A382BA68"/>
<feature type="transmembrane region" description="Helical" evidence="1">
    <location>
        <begin position="172"/>
        <end position="197"/>
    </location>
</feature>
<accession>A0A382BA68</accession>
<keyword evidence="1" id="KW-1133">Transmembrane helix</keyword>
<dbReference type="EMBL" id="UINC01028793">
    <property type="protein sequence ID" value="SVB10411.1"/>
    <property type="molecule type" value="Genomic_DNA"/>
</dbReference>
<sequence>MYYIPTECRFAIPADKERLNRFAKRLNTANQNPSLVEKAINPQLPGNLNNIKKFPVRRRSIVALHKNEIHASQLFFENQLFIDGEPKNFVYPAGPISEGLVDSRYSLFSIALLKYSLSLQPFHMALGLGSYSQTITKIFIGLGWSHAKIPFYFLPYRPNKVLKEITIFRSNIFLYCITRLILFSGIGWFVNTVFFGIKNSFFNRSNIDYEIVDTFGSWADNIWKMALKEYKVLTRKDSQTLNLLYRPFDKRYIRLRVYDNKEEIGWLLIVIKKMKNDKYFGNLTVGTIVDGLCEYKHINNVLNSGLKYFNKNTVDICVVNWSHHLWKKASVRLGFLKGPSNYIFCASRSLVNKLNTHKYLIHELHLSRGDGDGPITLVPPL</sequence>
<evidence type="ECO:0000256" key="1">
    <source>
        <dbReference type="SAM" id="Phobius"/>
    </source>
</evidence>
<gene>
    <name evidence="2" type="ORF">METZ01_LOCUS163265</name>
</gene>
<keyword evidence="1" id="KW-0472">Membrane</keyword>
<organism evidence="2">
    <name type="scientific">marine metagenome</name>
    <dbReference type="NCBI Taxonomy" id="408172"/>
    <lineage>
        <taxon>unclassified sequences</taxon>
        <taxon>metagenomes</taxon>
        <taxon>ecological metagenomes</taxon>
    </lineage>
</organism>
<evidence type="ECO:0000313" key="2">
    <source>
        <dbReference type="EMBL" id="SVB10411.1"/>
    </source>
</evidence>
<name>A0A382BA68_9ZZZZ</name>
<keyword evidence="1" id="KW-0812">Transmembrane</keyword>
<reference evidence="2" key="1">
    <citation type="submission" date="2018-05" db="EMBL/GenBank/DDBJ databases">
        <authorList>
            <person name="Lanie J.A."/>
            <person name="Ng W.-L."/>
            <person name="Kazmierczak K.M."/>
            <person name="Andrzejewski T.M."/>
            <person name="Davidsen T.M."/>
            <person name="Wayne K.J."/>
            <person name="Tettelin H."/>
            <person name="Glass J.I."/>
            <person name="Rusch D."/>
            <person name="Podicherti R."/>
            <person name="Tsui H.-C.T."/>
            <person name="Winkler M.E."/>
        </authorList>
    </citation>
    <scope>NUCLEOTIDE SEQUENCE</scope>
</reference>
<protein>
    <recommendedName>
        <fullName evidence="3">BioF2-like acetyltransferase domain-containing protein</fullName>
    </recommendedName>
</protein>
<evidence type="ECO:0008006" key="3">
    <source>
        <dbReference type="Google" id="ProtNLM"/>
    </source>
</evidence>